<keyword evidence="1" id="KW-1133">Transmembrane helix</keyword>
<dbReference type="Proteomes" id="UP001519306">
    <property type="component" value="Unassembled WGS sequence"/>
</dbReference>
<dbReference type="Gene3D" id="2.30.30.40">
    <property type="entry name" value="SH3 Domains"/>
    <property type="match status" value="1"/>
</dbReference>
<accession>A0ABS4KBQ0</accession>
<gene>
    <name evidence="2" type="ORF">J2Z71_000116</name>
</gene>
<protein>
    <submittedName>
        <fullName evidence="2">Tetratricopeptide (TPR) repeat protein</fullName>
    </submittedName>
</protein>
<dbReference type="RefSeq" id="WP_210059904.1">
    <property type="nucleotide sequence ID" value="NZ_JAGGLJ010000001.1"/>
</dbReference>
<sequence length="534" mass="61137">MNSDFQTLPTVVKLNPKDKIQIIRAEITRDLKLAIDILNVDDKSITDITFSIVFKDENDSYLFNGSEFFYYSKNLNIQPHTVYYIEPFVIDERFNTARKIEIYIKNITFVDGRAREYNNSSEKEFTLPIIPDKKQEKIESILGPEILTYGENLIDGWRCVCGAINEKESQECINCKRNKNFVLNNLTEPLINLKLLNTLSGSLEYDEEKKDILTSNLTQTQLTKIAPEAEELEEKRVNPIDIVPVKQKSSLKIFLKVLVTVLVIFALLFAGIFAFKFFIKLKTTHQLEDARAYVASGKYEDALVLYNDVKENNNKKDINSEIEDTKKLLESQRSYERGNDLILKSEYLASVKSFKEVIPEDTINFSNSQDKISELENIILQKAKTKLKASDKNTALKIVNDYLKVVPESANAINLRDMILKNSLEEKSLEEKLNDSIEEGFETDKSRAKITKKAENLLNTYQKVRASKGNLRVSPSIDSDIIVVLPTDSDLYVQETKIEGEERIWCKVAAKNVNTGEVFHGWISNKIMEEGTDL</sequence>
<keyword evidence="1" id="KW-0812">Transmembrane</keyword>
<feature type="transmembrane region" description="Helical" evidence="1">
    <location>
        <begin position="253"/>
        <end position="275"/>
    </location>
</feature>
<dbReference type="InterPro" id="IPR011990">
    <property type="entry name" value="TPR-like_helical_dom_sf"/>
</dbReference>
<dbReference type="SUPFAM" id="SSF48452">
    <property type="entry name" value="TPR-like"/>
    <property type="match status" value="1"/>
</dbReference>
<proteinExistence type="predicted"/>
<evidence type="ECO:0000313" key="3">
    <source>
        <dbReference type="Proteomes" id="UP001519306"/>
    </source>
</evidence>
<keyword evidence="1" id="KW-0472">Membrane</keyword>
<evidence type="ECO:0000256" key="1">
    <source>
        <dbReference type="SAM" id="Phobius"/>
    </source>
</evidence>
<dbReference type="EMBL" id="JAGGLJ010000001">
    <property type="protein sequence ID" value="MBP2024601.1"/>
    <property type="molecule type" value="Genomic_DNA"/>
</dbReference>
<keyword evidence="3" id="KW-1185">Reference proteome</keyword>
<name>A0ABS4KBQ0_9FIRM</name>
<comment type="caution">
    <text evidence="2">The sequence shown here is derived from an EMBL/GenBank/DDBJ whole genome shotgun (WGS) entry which is preliminary data.</text>
</comment>
<reference evidence="2 3" key="1">
    <citation type="submission" date="2021-03" db="EMBL/GenBank/DDBJ databases">
        <title>Genomic Encyclopedia of Type Strains, Phase IV (KMG-IV): sequencing the most valuable type-strain genomes for metagenomic binning, comparative biology and taxonomic classification.</title>
        <authorList>
            <person name="Goeker M."/>
        </authorList>
    </citation>
    <scope>NUCLEOTIDE SEQUENCE [LARGE SCALE GENOMIC DNA]</scope>
    <source>
        <strain evidence="2 3">DSM 27563</strain>
    </source>
</reference>
<evidence type="ECO:0000313" key="2">
    <source>
        <dbReference type="EMBL" id="MBP2024601.1"/>
    </source>
</evidence>
<organism evidence="2 3">
    <name type="scientific">Peptoniphilus stercorisuis</name>
    <dbReference type="NCBI Taxonomy" id="1436965"/>
    <lineage>
        <taxon>Bacteria</taxon>
        <taxon>Bacillati</taxon>
        <taxon>Bacillota</taxon>
        <taxon>Tissierellia</taxon>
        <taxon>Tissierellales</taxon>
        <taxon>Peptoniphilaceae</taxon>
        <taxon>Peptoniphilus</taxon>
    </lineage>
</organism>